<dbReference type="AlphaFoldDB" id="A0A1W6TL13"/>
<sequence>MEKRHIDQQIMQIGYNSVMQTVRVSCHAYP</sequence>
<dbReference type="EMBL" id="CP017903">
    <property type="protein sequence ID" value="ARP21556.1"/>
    <property type="molecule type" value="Genomic_DNA"/>
</dbReference>
<evidence type="ECO:0000313" key="1">
    <source>
        <dbReference type="EMBL" id="ARP21556.1"/>
    </source>
</evidence>
<protein>
    <submittedName>
        <fullName evidence="1">Uncharacterized protein</fullName>
    </submittedName>
</protein>
<reference evidence="1" key="1">
    <citation type="submission" date="2016-10" db="EMBL/GenBank/DDBJ databases">
        <title>The High Quality Genome of Vibrio alginolyticus K01M1.</title>
        <authorList>
            <person name="Wendling C."/>
            <person name="Chibani C.M."/>
            <person name="Hertel R."/>
            <person name="Sproer C."/>
            <person name="Bunk B."/>
            <person name="Overmann J."/>
            <person name="Roth O."/>
            <person name="Liesegang H."/>
        </authorList>
    </citation>
    <scope>NUCLEOTIDE SEQUENCE</scope>
    <source>
        <strain evidence="1">K05K4</strain>
    </source>
</reference>
<accession>A0A1W6TL13</accession>
<gene>
    <name evidence="1" type="ORF">K05K4_48470</name>
</gene>
<organism evidence="1">
    <name type="scientific">Vibrio alginolyticus</name>
    <dbReference type="NCBI Taxonomy" id="663"/>
    <lineage>
        <taxon>Bacteria</taxon>
        <taxon>Pseudomonadati</taxon>
        <taxon>Pseudomonadota</taxon>
        <taxon>Gammaproteobacteria</taxon>
        <taxon>Vibrionales</taxon>
        <taxon>Vibrionaceae</taxon>
        <taxon>Vibrio</taxon>
    </lineage>
</organism>
<name>A0A1W6TL13_VIBAL</name>
<proteinExistence type="predicted"/>